<keyword evidence="4" id="KW-1185">Reference proteome</keyword>
<name>A0ABQ8RZN2_PERAM</name>
<dbReference type="InterPro" id="IPR051988">
    <property type="entry name" value="HRR_RAD51_Paralog"/>
</dbReference>
<organism evidence="3 4">
    <name type="scientific">Periplaneta americana</name>
    <name type="common">American cockroach</name>
    <name type="synonym">Blatta americana</name>
    <dbReference type="NCBI Taxonomy" id="6978"/>
    <lineage>
        <taxon>Eukaryota</taxon>
        <taxon>Metazoa</taxon>
        <taxon>Ecdysozoa</taxon>
        <taxon>Arthropoda</taxon>
        <taxon>Hexapoda</taxon>
        <taxon>Insecta</taxon>
        <taxon>Pterygota</taxon>
        <taxon>Neoptera</taxon>
        <taxon>Polyneoptera</taxon>
        <taxon>Dictyoptera</taxon>
        <taxon>Blattodea</taxon>
        <taxon>Blattoidea</taxon>
        <taxon>Blattidae</taxon>
        <taxon>Blattinae</taxon>
        <taxon>Periplaneta</taxon>
    </lineage>
</organism>
<protein>
    <submittedName>
        <fullName evidence="3">Uncharacterized protein</fullName>
    </submittedName>
</protein>
<accession>A0ABQ8RZN2</accession>
<gene>
    <name evidence="3" type="ORF">ANN_24733</name>
</gene>
<proteinExistence type="predicted"/>
<evidence type="ECO:0000256" key="2">
    <source>
        <dbReference type="ARBA" id="ARBA00023242"/>
    </source>
</evidence>
<feature type="non-terminal residue" evidence="3">
    <location>
        <position position="1"/>
    </location>
</feature>
<dbReference type="InterPro" id="IPR027417">
    <property type="entry name" value="P-loop_NTPase"/>
</dbReference>
<comment type="subcellular location">
    <subcellularLocation>
        <location evidence="1">Nucleus</location>
    </subcellularLocation>
</comment>
<dbReference type="Proteomes" id="UP001148838">
    <property type="component" value="Unassembled WGS sequence"/>
</dbReference>
<dbReference type="SUPFAM" id="SSF52540">
    <property type="entry name" value="P-loop containing nucleoside triphosphate hydrolases"/>
    <property type="match status" value="1"/>
</dbReference>
<comment type="caution">
    <text evidence="3">The sequence shown here is derived from an EMBL/GenBank/DDBJ whole genome shotgun (WGS) entry which is preliminary data.</text>
</comment>
<reference evidence="3 4" key="1">
    <citation type="journal article" date="2022" name="Allergy">
        <title>Genome assembly and annotation of Periplaneta americana reveal a comprehensive cockroach allergen profile.</title>
        <authorList>
            <person name="Wang L."/>
            <person name="Xiong Q."/>
            <person name="Saelim N."/>
            <person name="Wang L."/>
            <person name="Nong W."/>
            <person name="Wan A.T."/>
            <person name="Shi M."/>
            <person name="Liu X."/>
            <person name="Cao Q."/>
            <person name="Hui J.H.L."/>
            <person name="Sookrung N."/>
            <person name="Leung T.F."/>
            <person name="Tungtrongchitr A."/>
            <person name="Tsui S.K.W."/>
        </authorList>
    </citation>
    <scope>NUCLEOTIDE SEQUENCE [LARGE SCALE GENOMIC DNA]</scope>
    <source>
        <strain evidence="3">PWHHKU_190912</strain>
    </source>
</reference>
<sequence length="200" mass="22985">QYIKVSFNLYICIEDVRSVISVQVIGAVMERIRVTRIGNIYELFNLLHHFKSNVHSEQDELQSVRIIILDSLPILFFPFLGKNLNDGFGLMNQLANVIKHIVTECHVAFVIVNLAMQWIEEEHSTNEGHSGYLPQEEVVFTCDTVKPALGKYWLDVPCTRLYIHKIDSREKRQLSIMKSTILTTKKYCRVSVNSQGIMSA</sequence>
<dbReference type="EMBL" id="JAJSOF020000038">
    <property type="protein sequence ID" value="KAJ4427117.1"/>
    <property type="molecule type" value="Genomic_DNA"/>
</dbReference>
<dbReference type="PANTHER" id="PTHR46457">
    <property type="entry name" value="DNA REPAIR PROTEIN RAD51 HOMOLOG 4"/>
    <property type="match status" value="1"/>
</dbReference>
<dbReference type="Gene3D" id="3.40.50.300">
    <property type="entry name" value="P-loop containing nucleotide triphosphate hydrolases"/>
    <property type="match status" value="1"/>
</dbReference>
<evidence type="ECO:0000256" key="1">
    <source>
        <dbReference type="ARBA" id="ARBA00004123"/>
    </source>
</evidence>
<dbReference type="PANTHER" id="PTHR46457:SF1">
    <property type="entry name" value="DNA REPAIR PROTEIN RAD51 HOMOLOG 4"/>
    <property type="match status" value="1"/>
</dbReference>
<evidence type="ECO:0000313" key="3">
    <source>
        <dbReference type="EMBL" id="KAJ4427117.1"/>
    </source>
</evidence>
<keyword evidence="2" id="KW-0539">Nucleus</keyword>
<evidence type="ECO:0000313" key="4">
    <source>
        <dbReference type="Proteomes" id="UP001148838"/>
    </source>
</evidence>